<keyword evidence="2" id="KW-0732">Signal</keyword>
<gene>
    <name evidence="3" type="primary">Hypp9219</name>
    <name evidence="3" type="ORF">BLAG_LOCUS12299</name>
</gene>
<dbReference type="AlphaFoldDB" id="A0A8J9ZDV4"/>
<proteinExistence type="predicted"/>
<evidence type="ECO:0000313" key="3">
    <source>
        <dbReference type="EMBL" id="CAH1252132.1"/>
    </source>
</evidence>
<evidence type="ECO:0000256" key="1">
    <source>
        <dbReference type="SAM" id="Phobius"/>
    </source>
</evidence>
<keyword evidence="1" id="KW-0472">Membrane</keyword>
<name>A0A8J9ZDV4_BRALA</name>
<reference evidence="3" key="1">
    <citation type="submission" date="2022-01" db="EMBL/GenBank/DDBJ databases">
        <authorList>
            <person name="Braso-Vives M."/>
        </authorList>
    </citation>
    <scope>NUCLEOTIDE SEQUENCE</scope>
</reference>
<accession>A0A8J9ZDV4</accession>
<sequence>MRLLRRTGLIFVVVLTALLLLIDGVSAQDSRKGEGKKRRERGGMPSWAIGAIVVTCVFVVAAIAVWIKCFRNRSAGNAAQNQGEKDGLVKEEK</sequence>
<dbReference type="EMBL" id="OV696704">
    <property type="protein sequence ID" value="CAH1252132.1"/>
    <property type="molecule type" value="Genomic_DNA"/>
</dbReference>
<evidence type="ECO:0000313" key="4">
    <source>
        <dbReference type="Proteomes" id="UP000838412"/>
    </source>
</evidence>
<keyword evidence="1" id="KW-0812">Transmembrane</keyword>
<protein>
    <submittedName>
        <fullName evidence="3">Hypp9219 protein</fullName>
    </submittedName>
</protein>
<feature type="transmembrane region" description="Helical" evidence="1">
    <location>
        <begin position="46"/>
        <end position="67"/>
    </location>
</feature>
<feature type="signal peptide" evidence="2">
    <location>
        <begin position="1"/>
        <end position="27"/>
    </location>
</feature>
<feature type="chain" id="PRO_5035440517" evidence="2">
    <location>
        <begin position="28"/>
        <end position="93"/>
    </location>
</feature>
<evidence type="ECO:0000256" key="2">
    <source>
        <dbReference type="SAM" id="SignalP"/>
    </source>
</evidence>
<organism evidence="3 4">
    <name type="scientific">Branchiostoma lanceolatum</name>
    <name type="common">Common lancelet</name>
    <name type="synonym">Amphioxus lanceolatum</name>
    <dbReference type="NCBI Taxonomy" id="7740"/>
    <lineage>
        <taxon>Eukaryota</taxon>
        <taxon>Metazoa</taxon>
        <taxon>Chordata</taxon>
        <taxon>Cephalochordata</taxon>
        <taxon>Leptocardii</taxon>
        <taxon>Amphioxiformes</taxon>
        <taxon>Branchiostomatidae</taxon>
        <taxon>Branchiostoma</taxon>
    </lineage>
</organism>
<keyword evidence="4" id="KW-1185">Reference proteome</keyword>
<keyword evidence="1" id="KW-1133">Transmembrane helix</keyword>
<dbReference type="Proteomes" id="UP000838412">
    <property type="component" value="Chromosome 19"/>
</dbReference>